<evidence type="ECO:0000313" key="3">
    <source>
        <dbReference type="Proteomes" id="UP001314205"/>
    </source>
</evidence>
<proteinExistence type="predicted"/>
<dbReference type="EMBL" id="CAVLGL010000159">
    <property type="protein sequence ID" value="CAK1603841.1"/>
    <property type="molecule type" value="Genomic_DNA"/>
</dbReference>
<comment type="caution">
    <text evidence="2">The sequence shown here is derived from an EMBL/GenBank/DDBJ whole genome shotgun (WGS) entry which is preliminary data.</text>
</comment>
<name>A0AAV1MCE8_9NEOP</name>
<dbReference type="GO" id="GO:0071897">
    <property type="term" value="P:DNA biosynthetic process"/>
    <property type="evidence" value="ECO:0007669"/>
    <property type="project" value="UniProtKB-ARBA"/>
</dbReference>
<evidence type="ECO:0000259" key="1">
    <source>
        <dbReference type="PROSITE" id="PS50878"/>
    </source>
</evidence>
<dbReference type="InterPro" id="IPR000477">
    <property type="entry name" value="RT_dom"/>
</dbReference>
<dbReference type="PROSITE" id="PS50878">
    <property type="entry name" value="RT_POL"/>
    <property type="match status" value="1"/>
</dbReference>
<dbReference type="AlphaFoldDB" id="A0AAV1MCE8"/>
<protein>
    <recommendedName>
        <fullName evidence="1">Reverse transcriptase domain-containing protein</fullName>
    </recommendedName>
</protein>
<organism evidence="2 3">
    <name type="scientific">Parnassius mnemosyne</name>
    <name type="common">clouded apollo</name>
    <dbReference type="NCBI Taxonomy" id="213953"/>
    <lineage>
        <taxon>Eukaryota</taxon>
        <taxon>Metazoa</taxon>
        <taxon>Ecdysozoa</taxon>
        <taxon>Arthropoda</taxon>
        <taxon>Hexapoda</taxon>
        <taxon>Insecta</taxon>
        <taxon>Pterygota</taxon>
        <taxon>Neoptera</taxon>
        <taxon>Endopterygota</taxon>
        <taxon>Lepidoptera</taxon>
        <taxon>Glossata</taxon>
        <taxon>Ditrysia</taxon>
        <taxon>Papilionoidea</taxon>
        <taxon>Papilionidae</taxon>
        <taxon>Parnassiinae</taxon>
        <taxon>Parnassini</taxon>
        <taxon>Parnassius</taxon>
        <taxon>Driopa</taxon>
    </lineage>
</organism>
<sequence length="328" mass="37754">MTLRNSQSVVRVQTNVSEPFRTNDGLRQGNALSCLLFHIALDKCIRDSKIETKGTFYHKSVQILGYADDLDVIGRSLPEMESAYLALEKSAAGAGLQVNMAKTKYLKASKDQQTLVQGVNIGNNTFASVNDFVYLGSLVTDNDDVSSEISRRIMAANNCYFKLLRYLRSKLLSKSIKLLSYKTLLRPILTYDSECWVLSKKDENSLLIFERKILRRIFGAVMENERWRTHYNHELYQMYDEPNVIKSIKIGRLRWAGHVLRMDEARVPKRLLEGRPKGRRSRGRLKLRWLDGVEQDIKILGITSWRRKASNRSDWTALLDQAKAHPRL</sequence>
<evidence type="ECO:0000313" key="2">
    <source>
        <dbReference type="EMBL" id="CAK1603841.1"/>
    </source>
</evidence>
<gene>
    <name evidence="2" type="ORF">PARMNEM_LOCUS22145</name>
</gene>
<dbReference type="SUPFAM" id="SSF56672">
    <property type="entry name" value="DNA/RNA polymerases"/>
    <property type="match status" value="1"/>
</dbReference>
<dbReference type="InterPro" id="IPR043502">
    <property type="entry name" value="DNA/RNA_pol_sf"/>
</dbReference>
<dbReference type="PANTHER" id="PTHR47027">
    <property type="entry name" value="REVERSE TRANSCRIPTASE DOMAIN-CONTAINING PROTEIN"/>
    <property type="match status" value="1"/>
</dbReference>
<dbReference type="Pfam" id="PF00078">
    <property type="entry name" value="RVT_1"/>
    <property type="match status" value="1"/>
</dbReference>
<keyword evidence="3" id="KW-1185">Reference proteome</keyword>
<dbReference type="Proteomes" id="UP001314205">
    <property type="component" value="Unassembled WGS sequence"/>
</dbReference>
<feature type="domain" description="Reverse transcriptase" evidence="1">
    <location>
        <begin position="1"/>
        <end position="121"/>
    </location>
</feature>
<reference evidence="2 3" key="1">
    <citation type="submission" date="2023-11" db="EMBL/GenBank/DDBJ databases">
        <authorList>
            <person name="Hedman E."/>
            <person name="Englund M."/>
            <person name="Stromberg M."/>
            <person name="Nyberg Akerstrom W."/>
            <person name="Nylinder S."/>
            <person name="Jareborg N."/>
            <person name="Kallberg Y."/>
            <person name="Kronander E."/>
        </authorList>
    </citation>
    <scope>NUCLEOTIDE SEQUENCE [LARGE SCALE GENOMIC DNA]</scope>
</reference>
<accession>A0AAV1MCE8</accession>
<dbReference type="PANTHER" id="PTHR47027:SF29">
    <property type="entry name" value="C2H2-TYPE DOMAIN-CONTAINING PROTEIN"/>
    <property type="match status" value="1"/>
</dbReference>